<evidence type="ECO:0000313" key="4">
    <source>
        <dbReference type="Proteomes" id="UP001381003"/>
    </source>
</evidence>
<gene>
    <name evidence="3" type="ORF">N5P18_15280</name>
</gene>
<sequence length="209" mass="23426">MDTPTPEPQRDRAPWRAPLQRTAVLAIDLQEAFFEDPSLAARRETLVARCRQVLRWAEREQLPVVTVRTVHQRDRSTWTITMLEDDQGYLFEGDDHTACLDELDLSAATQVVKTRDDAFVGTDLEETLRGLGVEALVVIGVSTHSCVLLTAAHAFAVDLEVVLVRDAIASHRPELHELTLDALRDEYRFPVLSADALCRVTSLVAEEAR</sequence>
<dbReference type="InterPro" id="IPR050272">
    <property type="entry name" value="Isochorismatase-like_hydrls"/>
</dbReference>
<evidence type="ECO:0000313" key="3">
    <source>
        <dbReference type="EMBL" id="WWF05007.1"/>
    </source>
</evidence>
<dbReference type="SUPFAM" id="SSF52499">
    <property type="entry name" value="Isochorismatase-like hydrolases"/>
    <property type="match status" value="1"/>
</dbReference>
<name>A0ABZ2FCI3_9MICO</name>
<dbReference type="GO" id="GO:0016787">
    <property type="term" value="F:hydrolase activity"/>
    <property type="evidence" value="ECO:0007669"/>
    <property type="project" value="UniProtKB-KW"/>
</dbReference>
<proteinExistence type="predicted"/>
<organism evidence="3 4">
    <name type="scientific">Janibacter terrae</name>
    <dbReference type="NCBI Taxonomy" id="103817"/>
    <lineage>
        <taxon>Bacteria</taxon>
        <taxon>Bacillati</taxon>
        <taxon>Actinomycetota</taxon>
        <taxon>Actinomycetes</taxon>
        <taxon>Micrococcales</taxon>
        <taxon>Intrasporangiaceae</taxon>
        <taxon>Janibacter</taxon>
    </lineage>
</organism>
<keyword evidence="4" id="KW-1185">Reference proteome</keyword>
<dbReference type="InterPro" id="IPR036380">
    <property type="entry name" value="Isochorismatase-like_sf"/>
</dbReference>
<dbReference type="CDD" id="cd00431">
    <property type="entry name" value="cysteine_hydrolases"/>
    <property type="match status" value="1"/>
</dbReference>
<dbReference type="PANTHER" id="PTHR43540:SF6">
    <property type="entry name" value="ISOCHORISMATASE-LIKE DOMAIN-CONTAINING PROTEIN"/>
    <property type="match status" value="1"/>
</dbReference>
<dbReference type="Gene3D" id="3.40.50.850">
    <property type="entry name" value="Isochorismatase-like"/>
    <property type="match status" value="1"/>
</dbReference>
<reference evidence="3 4" key="1">
    <citation type="submission" date="2022-09" db="EMBL/GenBank/DDBJ databases">
        <title>Complete genome sequence of Janibacter terrae strain COS04-44, PCL-degrading bacteria isolated from oil spilled coast.</title>
        <authorList>
            <person name="Park H."/>
            <person name="Kim J.Y."/>
            <person name="An S.H."/>
            <person name="Lee C.M."/>
            <person name="Weon H.-Y."/>
        </authorList>
    </citation>
    <scope>NUCLEOTIDE SEQUENCE [LARGE SCALE GENOMIC DNA]</scope>
    <source>
        <strain evidence="3 4">COS04-44</strain>
    </source>
</reference>
<dbReference type="Proteomes" id="UP001381003">
    <property type="component" value="Chromosome"/>
</dbReference>
<accession>A0ABZ2FCI3</accession>
<dbReference type="Pfam" id="PF00857">
    <property type="entry name" value="Isochorismatase"/>
    <property type="match status" value="1"/>
</dbReference>
<evidence type="ECO:0000259" key="2">
    <source>
        <dbReference type="Pfam" id="PF00857"/>
    </source>
</evidence>
<dbReference type="EMBL" id="CP104874">
    <property type="protein sequence ID" value="WWF05007.1"/>
    <property type="molecule type" value="Genomic_DNA"/>
</dbReference>
<evidence type="ECO:0000256" key="1">
    <source>
        <dbReference type="ARBA" id="ARBA00022801"/>
    </source>
</evidence>
<protein>
    <submittedName>
        <fullName evidence="3">Cysteine hydrolase</fullName>
    </submittedName>
</protein>
<keyword evidence="1 3" id="KW-0378">Hydrolase</keyword>
<dbReference type="InterPro" id="IPR000868">
    <property type="entry name" value="Isochorismatase-like_dom"/>
</dbReference>
<dbReference type="RefSeq" id="WP_068421591.1">
    <property type="nucleotide sequence ID" value="NZ_CP104874.1"/>
</dbReference>
<feature type="domain" description="Isochorismatase-like" evidence="2">
    <location>
        <begin position="22"/>
        <end position="186"/>
    </location>
</feature>
<dbReference type="PANTHER" id="PTHR43540">
    <property type="entry name" value="PEROXYUREIDOACRYLATE/UREIDOACRYLATE AMIDOHYDROLASE-RELATED"/>
    <property type="match status" value="1"/>
</dbReference>